<dbReference type="InterPro" id="IPR035930">
    <property type="entry name" value="FomD-like_sf"/>
</dbReference>
<dbReference type="InterPro" id="IPR007295">
    <property type="entry name" value="DUF402"/>
</dbReference>
<dbReference type="EMBL" id="BNJG01000002">
    <property type="protein sequence ID" value="GHO57278.1"/>
    <property type="molecule type" value="Genomic_DNA"/>
</dbReference>
<accession>A0ABQ3UX79</accession>
<proteinExistence type="predicted"/>
<feature type="domain" description="DUF402" evidence="1">
    <location>
        <begin position="60"/>
        <end position="161"/>
    </location>
</feature>
<evidence type="ECO:0000259" key="1">
    <source>
        <dbReference type="Pfam" id="PF04167"/>
    </source>
</evidence>
<dbReference type="PANTHER" id="PTHR41271:SF1">
    <property type="entry name" value="DUF402 DOMAIN-CONTAINING PROTEIN"/>
    <property type="match status" value="1"/>
</dbReference>
<dbReference type="Gene3D" id="2.40.380.10">
    <property type="entry name" value="FomD-like"/>
    <property type="match status" value="1"/>
</dbReference>
<organism evidence="2 3">
    <name type="scientific">Ktedonobacter robiniae</name>
    <dbReference type="NCBI Taxonomy" id="2778365"/>
    <lineage>
        <taxon>Bacteria</taxon>
        <taxon>Bacillati</taxon>
        <taxon>Chloroflexota</taxon>
        <taxon>Ktedonobacteria</taxon>
        <taxon>Ktedonobacterales</taxon>
        <taxon>Ktedonobacteraceae</taxon>
        <taxon>Ktedonobacter</taxon>
    </lineage>
</organism>
<protein>
    <recommendedName>
        <fullName evidence="1">DUF402 domain-containing protein</fullName>
    </recommendedName>
</protein>
<name>A0ABQ3UX79_9CHLR</name>
<dbReference type="Pfam" id="PF04167">
    <property type="entry name" value="DUF402"/>
    <property type="match status" value="1"/>
</dbReference>
<reference evidence="2 3" key="1">
    <citation type="journal article" date="2021" name="Int. J. Syst. Evol. Microbiol.">
        <title>Reticulibacter mediterranei gen. nov., sp. nov., within the new family Reticulibacteraceae fam. nov., and Ktedonospora formicarum gen. nov., sp. nov., Ktedonobacter robiniae sp. nov., Dictyobacter formicarum sp. nov. and Dictyobacter arantiisoli sp. nov., belonging to the class Ktedonobacteria.</title>
        <authorList>
            <person name="Yabe S."/>
            <person name="Zheng Y."/>
            <person name="Wang C.M."/>
            <person name="Sakai Y."/>
            <person name="Abe K."/>
            <person name="Yokota A."/>
            <person name="Donadio S."/>
            <person name="Cavaletti L."/>
            <person name="Monciardini P."/>
        </authorList>
    </citation>
    <scope>NUCLEOTIDE SEQUENCE [LARGE SCALE GENOMIC DNA]</scope>
    <source>
        <strain evidence="2 3">SOSP1-30</strain>
    </source>
</reference>
<dbReference type="RefSeq" id="WP_201373695.1">
    <property type="nucleotide sequence ID" value="NZ_BNJG01000002.1"/>
</dbReference>
<evidence type="ECO:0000313" key="2">
    <source>
        <dbReference type="EMBL" id="GHO57278.1"/>
    </source>
</evidence>
<dbReference type="SUPFAM" id="SSF159234">
    <property type="entry name" value="FomD-like"/>
    <property type="match status" value="1"/>
</dbReference>
<keyword evidence="3" id="KW-1185">Reference proteome</keyword>
<dbReference type="Proteomes" id="UP000654345">
    <property type="component" value="Unassembled WGS sequence"/>
</dbReference>
<comment type="caution">
    <text evidence="2">The sequence shown here is derived from an EMBL/GenBank/DDBJ whole genome shotgun (WGS) entry which is preliminary data.</text>
</comment>
<sequence length="181" mass="21006">MKQKRADMSGWHHVIKSRFLQLEINDEIFQGYASLFYFDEVDAPLWMPIAGERVCVVNNGYSQLQLFPQGSNHVATITFDAQDRAHHWHIDISKRTYMDEQGMLCYDDLYLDLVFLPGGDVELLDEDELNEAYAQGIISTNEYNLAWNETRKLMTQLEEQSFPLLPLAAHYKARLETQISV</sequence>
<gene>
    <name evidence="2" type="ORF">KSB_57530</name>
</gene>
<dbReference type="PANTHER" id="PTHR41271">
    <property type="entry name" value="DUF402 DOMAIN-CONTAINING PROTEIN"/>
    <property type="match status" value="1"/>
</dbReference>
<evidence type="ECO:0000313" key="3">
    <source>
        <dbReference type="Proteomes" id="UP000654345"/>
    </source>
</evidence>